<evidence type="ECO:0000313" key="1">
    <source>
        <dbReference type="EMBL" id="CAL1402034.1"/>
    </source>
</evidence>
<dbReference type="EMBL" id="OZ034820">
    <property type="protein sequence ID" value="CAL1402034.1"/>
    <property type="molecule type" value="Genomic_DNA"/>
</dbReference>
<organism evidence="1 2">
    <name type="scientific">Linum trigynum</name>
    <dbReference type="NCBI Taxonomy" id="586398"/>
    <lineage>
        <taxon>Eukaryota</taxon>
        <taxon>Viridiplantae</taxon>
        <taxon>Streptophyta</taxon>
        <taxon>Embryophyta</taxon>
        <taxon>Tracheophyta</taxon>
        <taxon>Spermatophyta</taxon>
        <taxon>Magnoliopsida</taxon>
        <taxon>eudicotyledons</taxon>
        <taxon>Gunneridae</taxon>
        <taxon>Pentapetalae</taxon>
        <taxon>rosids</taxon>
        <taxon>fabids</taxon>
        <taxon>Malpighiales</taxon>
        <taxon>Linaceae</taxon>
        <taxon>Linum</taxon>
    </lineage>
</organism>
<accession>A0AAV2FUM2</accession>
<dbReference type="Proteomes" id="UP001497516">
    <property type="component" value="Chromosome 7"/>
</dbReference>
<gene>
    <name evidence="1" type="ORF">LTRI10_LOCUS42065</name>
</gene>
<dbReference type="AlphaFoldDB" id="A0AAV2FUM2"/>
<name>A0AAV2FUM2_9ROSI</name>
<reference evidence="1 2" key="1">
    <citation type="submission" date="2024-04" db="EMBL/GenBank/DDBJ databases">
        <authorList>
            <person name="Fracassetti M."/>
        </authorList>
    </citation>
    <scope>NUCLEOTIDE SEQUENCE [LARGE SCALE GENOMIC DNA]</scope>
</reference>
<sequence length="70" mass="7155">MICADAAVGSGDELGFFTLTTRLSDSPLGSGEKCFSNSAITSGAEPLPLEALPDEVPEFDLGGLVYFAVG</sequence>
<keyword evidence="2" id="KW-1185">Reference proteome</keyword>
<proteinExistence type="predicted"/>
<evidence type="ECO:0000313" key="2">
    <source>
        <dbReference type="Proteomes" id="UP001497516"/>
    </source>
</evidence>
<protein>
    <submittedName>
        <fullName evidence="1">Uncharacterized protein</fullName>
    </submittedName>
</protein>